<protein>
    <submittedName>
        <fullName evidence="1">Uncharacterized conserved protein YndB, AHSA1/START domain</fullName>
    </submittedName>
</protein>
<reference evidence="1 2" key="1">
    <citation type="submission" date="2016-10" db="EMBL/GenBank/DDBJ databases">
        <authorList>
            <person name="de Groot N.N."/>
        </authorList>
    </citation>
    <scope>NUCLEOTIDE SEQUENCE [LARGE SCALE GENOMIC DNA]</scope>
    <source>
        <strain evidence="1 2">CGMCC 1.11156</strain>
    </source>
</reference>
<evidence type="ECO:0000313" key="1">
    <source>
        <dbReference type="EMBL" id="SFH95848.1"/>
    </source>
</evidence>
<dbReference type="STRING" id="1005945.SAMN05216561_103276"/>
<dbReference type="InterPro" id="IPR023393">
    <property type="entry name" value="START-like_dom_sf"/>
</dbReference>
<evidence type="ECO:0000313" key="2">
    <source>
        <dbReference type="Proteomes" id="UP000198649"/>
    </source>
</evidence>
<sequence length="149" mass="16039">MAIRNRTTSITTSAPAEVVFAILTDPSQHPRIDGSGTVKASRGDAQRLELGSTFGMDMKMGAAYKIGNTVVEFEQDRLIAWRHKGLHRWRYELTPTADGGTEITETWDLSRYGLAAVGFNAALGKKTQAAIEATLVNLKAAAEADAATT</sequence>
<dbReference type="InterPro" id="IPR019587">
    <property type="entry name" value="Polyketide_cyclase/dehydratase"/>
</dbReference>
<dbReference type="SUPFAM" id="SSF55961">
    <property type="entry name" value="Bet v1-like"/>
    <property type="match status" value="1"/>
</dbReference>
<organism evidence="1 2">
    <name type="scientific">Nocardioides psychrotolerans</name>
    <dbReference type="NCBI Taxonomy" id="1005945"/>
    <lineage>
        <taxon>Bacteria</taxon>
        <taxon>Bacillati</taxon>
        <taxon>Actinomycetota</taxon>
        <taxon>Actinomycetes</taxon>
        <taxon>Propionibacteriales</taxon>
        <taxon>Nocardioidaceae</taxon>
        <taxon>Nocardioides</taxon>
    </lineage>
</organism>
<gene>
    <name evidence="1" type="ORF">SAMN05216561_103276</name>
</gene>
<dbReference type="Proteomes" id="UP000198649">
    <property type="component" value="Unassembled WGS sequence"/>
</dbReference>
<dbReference type="AlphaFoldDB" id="A0A1I3EAB1"/>
<dbReference type="OrthoDB" id="6624781at2"/>
<dbReference type="RefSeq" id="WP_091111126.1">
    <property type="nucleotide sequence ID" value="NZ_BKAF01000007.1"/>
</dbReference>
<name>A0A1I3EAB1_9ACTN</name>
<dbReference type="Gene3D" id="3.30.530.20">
    <property type="match status" value="1"/>
</dbReference>
<accession>A0A1I3EAB1</accession>
<dbReference type="EMBL" id="FOQG01000003">
    <property type="protein sequence ID" value="SFH95848.1"/>
    <property type="molecule type" value="Genomic_DNA"/>
</dbReference>
<keyword evidence="2" id="KW-1185">Reference proteome</keyword>
<dbReference type="Pfam" id="PF10604">
    <property type="entry name" value="Polyketide_cyc2"/>
    <property type="match status" value="1"/>
</dbReference>
<proteinExistence type="predicted"/>